<dbReference type="AlphaFoldDB" id="A0A6A6VTI1"/>
<evidence type="ECO:0000313" key="2">
    <source>
        <dbReference type="Proteomes" id="UP000799437"/>
    </source>
</evidence>
<dbReference type="Proteomes" id="UP000799437">
    <property type="component" value="Unassembled WGS sequence"/>
</dbReference>
<protein>
    <submittedName>
        <fullName evidence="1">Uncharacterized protein</fullName>
    </submittedName>
</protein>
<organism evidence="1 2">
    <name type="scientific">Pseudovirgaria hyperparasitica</name>
    <dbReference type="NCBI Taxonomy" id="470096"/>
    <lineage>
        <taxon>Eukaryota</taxon>
        <taxon>Fungi</taxon>
        <taxon>Dikarya</taxon>
        <taxon>Ascomycota</taxon>
        <taxon>Pezizomycotina</taxon>
        <taxon>Dothideomycetes</taxon>
        <taxon>Dothideomycetes incertae sedis</taxon>
        <taxon>Acrospermales</taxon>
        <taxon>Acrospermaceae</taxon>
        <taxon>Pseudovirgaria</taxon>
    </lineage>
</organism>
<accession>A0A6A6VTI1</accession>
<keyword evidence="2" id="KW-1185">Reference proteome</keyword>
<evidence type="ECO:0000313" key="1">
    <source>
        <dbReference type="EMBL" id="KAF2752547.1"/>
    </source>
</evidence>
<proteinExistence type="predicted"/>
<dbReference type="EMBL" id="ML996609">
    <property type="protein sequence ID" value="KAF2752547.1"/>
    <property type="molecule type" value="Genomic_DNA"/>
</dbReference>
<sequence length="79" mass="8995">MTLKPVQETRSQERLLRKRLQKVGPGYDTCHTIPGLIVGYPNFFFRTSGRVTKAFGELTCVVPIMYTFTSNKSPPMRLS</sequence>
<dbReference type="RefSeq" id="XP_033595005.1">
    <property type="nucleotide sequence ID" value="XM_033745018.1"/>
</dbReference>
<dbReference type="GeneID" id="54486072"/>
<gene>
    <name evidence="1" type="ORF">EJ05DRAFT_481193</name>
</gene>
<reference evidence="1" key="1">
    <citation type="journal article" date="2020" name="Stud. Mycol.">
        <title>101 Dothideomycetes genomes: a test case for predicting lifestyles and emergence of pathogens.</title>
        <authorList>
            <person name="Haridas S."/>
            <person name="Albert R."/>
            <person name="Binder M."/>
            <person name="Bloem J."/>
            <person name="Labutti K."/>
            <person name="Salamov A."/>
            <person name="Andreopoulos B."/>
            <person name="Baker S."/>
            <person name="Barry K."/>
            <person name="Bills G."/>
            <person name="Bluhm B."/>
            <person name="Cannon C."/>
            <person name="Castanera R."/>
            <person name="Culley D."/>
            <person name="Daum C."/>
            <person name="Ezra D."/>
            <person name="Gonzalez J."/>
            <person name="Henrissat B."/>
            <person name="Kuo A."/>
            <person name="Liang C."/>
            <person name="Lipzen A."/>
            <person name="Lutzoni F."/>
            <person name="Magnuson J."/>
            <person name="Mondo S."/>
            <person name="Nolan M."/>
            <person name="Ohm R."/>
            <person name="Pangilinan J."/>
            <person name="Park H.-J."/>
            <person name="Ramirez L."/>
            <person name="Alfaro M."/>
            <person name="Sun H."/>
            <person name="Tritt A."/>
            <person name="Yoshinaga Y."/>
            <person name="Zwiers L.-H."/>
            <person name="Turgeon B."/>
            <person name="Goodwin S."/>
            <person name="Spatafora J."/>
            <person name="Crous P."/>
            <person name="Grigoriev I."/>
        </authorList>
    </citation>
    <scope>NUCLEOTIDE SEQUENCE</scope>
    <source>
        <strain evidence="1">CBS 121739</strain>
    </source>
</reference>
<name>A0A6A6VTI1_9PEZI</name>